<dbReference type="PANTHER" id="PTHR34501">
    <property type="entry name" value="PROTEIN YDDL-RELATED"/>
    <property type="match status" value="1"/>
</dbReference>
<dbReference type="CDD" id="cd00342">
    <property type="entry name" value="gram_neg_porins"/>
    <property type="match status" value="1"/>
</dbReference>
<keyword evidence="9" id="KW-0472">Membrane</keyword>
<dbReference type="InterPro" id="IPR023614">
    <property type="entry name" value="Porin_dom_sf"/>
</dbReference>
<comment type="subcellular location">
    <subcellularLocation>
        <location evidence="1">Cell outer membrane</location>
        <topology evidence="1">Multi-pass membrane protein</topology>
    </subcellularLocation>
</comment>
<keyword evidence="10" id="KW-0998">Cell outer membrane</keyword>
<keyword evidence="7" id="KW-0406">Ion transport</keyword>
<reference evidence="13 14" key="1">
    <citation type="submission" date="2019-03" db="EMBL/GenBank/DDBJ databases">
        <title>Nitrincola sp. nov. isolated from an Indian soda lake.</title>
        <authorList>
            <person name="Joshi A."/>
            <person name="Thite S.V."/>
            <person name="Joseph N."/>
            <person name="Dhotre D."/>
            <person name="Moorthy M."/>
            <person name="Shouche Y.S."/>
        </authorList>
    </citation>
    <scope>NUCLEOTIDE SEQUENCE [LARGE SCALE GENOMIC DNA]</scope>
    <source>
        <strain evidence="13 14">MEB193</strain>
    </source>
</reference>
<dbReference type="InterPro" id="IPR033900">
    <property type="entry name" value="Gram_neg_porin_domain"/>
</dbReference>
<accession>A0A5A9W6C7</accession>
<keyword evidence="4" id="KW-1134">Transmembrane beta strand</keyword>
<dbReference type="InterPro" id="IPR050298">
    <property type="entry name" value="Gram-neg_bact_OMP"/>
</dbReference>
<dbReference type="EMBL" id="SMRS01000004">
    <property type="protein sequence ID" value="KAA0875091.1"/>
    <property type="molecule type" value="Genomic_DNA"/>
</dbReference>
<dbReference type="Proteomes" id="UP000325302">
    <property type="component" value="Unassembled WGS sequence"/>
</dbReference>
<dbReference type="GO" id="GO:0006811">
    <property type="term" value="P:monoatomic ion transport"/>
    <property type="evidence" value="ECO:0007669"/>
    <property type="project" value="UniProtKB-KW"/>
</dbReference>
<evidence type="ECO:0000256" key="1">
    <source>
        <dbReference type="ARBA" id="ARBA00004571"/>
    </source>
</evidence>
<evidence type="ECO:0000256" key="5">
    <source>
        <dbReference type="ARBA" id="ARBA00022692"/>
    </source>
</evidence>
<dbReference type="PANTHER" id="PTHR34501:SF9">
    <property type="entry name" value="MAJOR OUTER MEMBRANE PROTEIN P.IA"/>
    <property type="match status" value="1"/>
</dbReference>
<gene>
    <name evidence="13" type="ORF">E1H14_06640</name>
</gene>
<evidence type="ECO:0000256" key="9">
    <source>
        <dbReference type="ARBA" id="ARBA00023136"/>
    </source>
</evidence>
<dbReference type="SUPFAM" id="SSF56935">
    <property type="entry name" value="Porins"/>
    <property type="match status" value="1"/>
</dbReference>
<name>A0A5A9W6C7_9GAMM</name>
<feature type="domain" description="Porin" evidence="12">
    <location>
        <begin position="212"/>
        <end position="327"/>
    </location>
</feature>
<keyword evidence="6 11" id="KW-0732">Signal</keyword>
<protein>
    <submittedName>
        <fullName evidence="13">Porin</fullName>
    </submittedName>
</protein>
<keyword evidence="3" id="KW-0813">Transport</keyword>
<evidence type="ECO:0000256" key="10">
    <source>
        <dbReference type="ARBA" id="ARBA00023237"/>
    </source>
</evidence>
<dbReference type="AlphaFoldDB" id="A0A5A9W6C7"/>
<comment type="subunit">
    <text evidence="2">Homotrimer.</text>
</comment>
<evidence type="ECO:0000313" key="13">
    <source>
        <dbReference type="EMBL" id="KAA0875091.1"/>
    </source>
</evidence>
<feature type="signal peptide" evidence="11">
    <location>
        <begin position="1"/>
        <end position="22"/>
    </location>
</feature>
<dbReference type="Pfam" id="PF13609">
    <property type="entry name" value="Porin_4"/>
    <property type="match status" value="2"/>
</dbReference>
<sequence>MKKSLIAMAVAGAIAAPAIAQADATLFGTFEMFMQKERGASAELVSDSYIGIMGTVDLGLEDTKGIFKWEQGLDLNAGALADGDETYIGATGSWGTVMGGKTDLPSVYMVSDYTDITYQGTYESALGQAFALQSNSLSYVSPEFAGVTFAAAGVFGGENTSFFAGEVDASSGEKDKTFDAYNLGVQYDANGIYAAAAYGKAKTAKFGGDYFGDFNVWGLAAGFSGIENLDLRASYERGKEKALAPIFLGSDLKATTWNLSAQYDIADTAVYAVYGETKFSANGGSEKGASYTLGVAQTMGNGAVYAEFMDFRKDYKGDSLLNDLGLGGDKTFLVGYQLNF</sequence>
<evidence type="ECO:0000256" key="4">
    <source>
        <dbReference type="ARBA" id="ARBA00022452"/>
    </source>
</evidence>
<evidence type="ECO:0000256" key="7">
    <source>
        <dbReference type="ARBA" id="ARBA00023065"/>
    </source>
</evidence>
<dbReference type="OrthoDB" id="8957883at2"/>
<organism evidence="13 14">
    <name type="scientific">Nitrincola tapanii</name>
    <dbReference type="NCBI Taxonomy" id="1708751"/>
    <lineage>
        <taxon>Bacteria</taxon>
        <taxon>Pseudomonadati</taxon>
        <taxon>Pseudomonadota</taxon>
        <taxon>Gammaproteobacteria</taxon>
        <taxon>Oceanospirillales</taxon>
        <taxon>Oceanospirillaceae</taxon>
        <taxon>Nitrincola</taxon>
    </lineage>
</organism>
<evidence type="ECO:0000256" key="3">
    <source>
        <dbReference type="ARBA" id="ARBA00022448"/>
    </source>
</evidence>
<feature type="domain" description="Porin" evidence="12">
    <location>
        <begin position="7"/>
        <end position="205"/>
    </location>
</feature>
<keyword evidence="14" id="KW-1185">Reference proteome</keyword>
<evidence type="ECO:0000313" key="14">
    <source>
        <dbReference type="Proteomes" id="UP000325302"/>
    </source>
</evidence>
<evidence type="ECO:0000259" key="12">
    <source>
        <dbReference type="Pfam" id="PF13609"/>
    </source>
</evidence>
<dbReference type="GO" id="GO:0015288">
    <property type="term" value="F:porin activity"/>
    <property type="evidence" value="ECO:0007669"/>
    <property type="project" value="UniProtKB-KW"/>
</dbReference>
<dbReference type="Gene3D" id="2.40.160.10">
    <property type="entry name" value="Porin"/>
    <property type="match status" value="1"/>
</dbReference>
<feature type="chain" id="PRO_5022830751" evidence="11">
    <location>
        <begin position="23"/>
        <end position="340"/>
    </location>
</feature>
<evidence type="ECO:0000256" key="6">
    <source>
        <dbReference type="ARBA" id="ARBA00022729"/>
    </source>
</evidence>
<proteinExistence type="predicted"/>
<keyword evidence="8" id="KW-0626">Porin</keyword>
<keyword evidence="5" id="KW-0812">Transmembrane</keyword>
<evidence type="ECO:0000256" key="8">
    <source>
        <dbReference type="ARBA" id="ARBA00023114"/>
    </source>
</evidence>
<evidence type="ECO:0000256" key="2">
    <source>
        <dbReference type="ARBA" id="ARBA00011233"/>
    </source>
</evidence>
<evidence type="ECO:0000256" key="11">
    <source>
        <dbReference type="SAM" id="SignalP"/>
    </source>
</evidence>
<dbReference type="RefSeq" id="WP_149390671.1">
    <property type="nucleotide sequence ID" value="NZ_SMRS01000004.1"/>
</dbReference>
<comment type="caution">
    <text evidence="13">The sequence shown here is derived from an EMBL/GenBank/DDBJ whole genome shotgun (WGS) entry which is preliminary data.</text>
</comment>
<dbReference type="GO" id="GO:0046930">
    <property type="term" value="C:pore complex"/>
    <property type="evidence" value="ECO:0007669"/>
    <property type="project" value="UniProtKB-KW"/>
</dbReference>
<dbReference type="GO" id="GO:0009279">
    <property type="term" value="C:cell outer membrane"/>
    <property type="evidence" value="ECO:0007669"/>
    <property type="project" value="UniProtKB-SubCell"/>
</dbReference>